<feature type="region of interest" description="Disordered" evidence="1">
    <location>
        <begin position="282"/>
        <end position="308"/>
    </location>
</feature>
<organism evidence="3 4">
    <name type="scientific">Petromyzon marinus</name>
    <name type="common">Sea lamprey</name>
    <dbReference type="NCBI Taxonomy" id="7757"/>
    <lineage>
        <taxon>Eukaryota</taxon>
        <taxon>Metazoa</taxon>
        <taxon>Chordata</taxon>
        <taxon>Craniata</taxon>
        <taxon>Vertebrata</taxon>
        <taxon>Cyclostomata</taxon>
        <taxon>Hyperoartia</taxon>
        <taxon>Petromyzontiformes</taxon>
        <taxon>Petromyzontidae</taxon>
        <taxon>Petromyzon</taxon>
    </lineage>
</organism>
<feature type="region of interest" description="Disordered" evidence="1">
    <location>
        <begin position="30"/>
        <end position="80"/>
    </location>
</feature>
<keyword evidence="2" id="KW-1133">Transmembrane helix</keyword>
<evidence type="ECO:0000313" key="3">
    <source>
        <dbReference type="Proteomes" id="UP001318040"/>
    </source>
</evidence>
<evidence type="ECO:0000313" key="4">
    <source>
        <dbReference type="RefSeq" id="XP_032811381.1"/>
    </source>
</evidence>
<feature type="compositionally biased region" description="Low complexity" evidence="1">
    <location>
        <begin position="283"/>
        <end position="296"/>
    </location>
</feature>
<dbReference type="Proteomes" id="UP001318040">
    <property type="component" value="Chromosome 16"/>
</dbReference>
<dbReference type="KEGG" id="pmrn:116942964"/>
<evidence type="ECO:0000256" key="2">
    <source>
        <dbReference type="SAM" id="Phobius"/>
    </source>
</evidence>
<feature type="region of interest" description="Disordered" evidence="1">
    <location>
        <begin position="180"/>
        <end position="206"/>
    </location>
</feature>
<name>A0AAJ7T6V9_PETMA</name>
<feature type="compositionally biased region" description="Basic and acidic residues" evidence="1">
    <location>
        <begin position="109"/>
        <end position="119"/>
    </location>
</feature>
<feature type="compositionally biased region" description="Low complexity" evidence="1">
    <location>
        <begin position="49"/>
        <end position="61"/>
    </location>
</feature>
<proteinExistence type="predicted"/>
<keyword evidence="3" id="KW-1185">Reference proteome</keyword>
<keyword evidence="2" id="KW-0812">Transmembrane</keyword>
<sequence length="363" mass="38406">MYESNASECHGADAEGCACNDAEAGRSPALAVGGSRDADADLTPTSINPFAACAPPAGASPSTRSLDETPPPANGAGEQARVSETHVVNTSGIGVSAGPAPPDPGNENSAREIPSRYKPPENAPRAGDAVEISFVEPGNDFVDLSERNAVAALSVDQLPTPIVIGCDLLLEAACQRATPTVQPDKLSLAERPPSSKNGDTVPDGAPAECKVSLEQRQGSVTLDVRPTNGSVRLGRWKSFRNSLGANSLSVESSIISDTESYILTLGRKASAWVSNETYVHDSQQQYNHHQQQQQQQRGTASVPPAKKASPHKERFYRFGKTVLWVLFAIFLVALSPLIMIGYGIYAVINCIACPKERSNDTVT</sequence>
<dbReference type="RefSeq" id="XP_032811381.1">
    <property type="nucleotide sequence ID" value="XM_032955490.1"/>
</dbReference>
<dbReference type="AlphaFoldDB" id="A0AAJ7T6V9"/>
<reference evidence="4" key="1">
    <citation type="submission" date="2025-08" db="UniProtKB">
        <authorList>
            <consortium name="RefSeq"/>
        </authorList>
    </citation>
    <scope>IDENTIFICATION</scope>
    <source>
        <tissue evidence="4">Sperm</tissue>
    </source>
</reference>
<gene>
    <name evidence="4" type="primary">LOC116942964</name>
</gene>
<feature type="transmembrane region" description="Helical" evidence="2">
    <location>
        <begin position="322"/>
        <end position="348"/>
    </location>
</feature>
<evidence type="ECO:0000256" key="1">
    <source>
        <dbReference type="SAM" id="MobiDB-lite"/>
    </source>
</evidence>
<protein>
    <submittedName>
        <fullName evidence="4">Uncharacterized protein LOC116942964</fullName>
    </submittedName>
</protein>
<feature type="region of interest" description="Disordered" evidence="1">
    <location>
        <begin position="93"/>
        <end position="125"/>
    </location>
</feature>
<accession>A0AAJ7T6V9</accession>
<keyword evidence="2" id="KW-0472">Membrane</keyword>